<dbReference type="InterPro" id="IPR014555">
    <property type="entry name" value="RecF-like"/>
</dbReference>
<name>A0A2U3K6E0_9FIRM</name>
<dbReference type="AlphaFoldDB" id="A0A2U3K6E0"/>
<gene>
    <name evidence="2" type="ORF">SBF1_1460003</name>
</gene>
<dbReference type="OrthoDB" id="9810873at2"/>
<dbReference type="InterPro" id="IPR041685">
    <property type="entry name" value="AAA_GajA/Old/RecF-like"/>
</dbReference>
<accession>A0A2U3K6E0</accession>
<dbReference type="PANTHER" id="PTHR40396:SF1">
    <property type="entry name" value="ATPASE AAA-TYPE CORE DOMAIN-CONTAINING PROTEIN"/>
    <property type="match status" value="1"/>
</dbReference>
<evidence type="ECO:0000313" key="3">
    <source>
        <dbReference type="Proteomes" id="UP000238916"/>
    </source>
</evidence>
<sequence>MEGCDKLIQSLYIDNFKALNDFTIKMQQITVLIGTNGSGKTSILQALDLIINFAQMDIDAYLEKRNWKPYDLKSKTSSKNHVTFTILFDIDIDIDGCEKLIEWTFVLNPVKGKGKIFVISEEIVNKANPKIKLLSVDSQGISRFNFVEDKIESFPPLNMTSSFLKNIDIQKDKAKFPELVAIIEFLTASDSFELLSTEKMRRSSRGDADTIGMGGEKLAAFIHGLKPEQRRKVSERLQNYVPFISDVETEVKGRPGWLEIKLSESFPSEKLPISISSTHVSDGTLRMLAISALQEAGKTAGMDLLDEIENGINPHLAEKMVNDLIEGTKNKRRQIILTTHSTVILDYFPPDSIIFLWRDKQGVVHNQALFSIPNIRERLEYMYPGEIWLNMDENEIVAKLLGEK</sequence>
<dbReference type="InterPro" id="IPR027417">
    <property type="entry name" value="P-loop_NTPase"/>
</dbReference>
<dbReference type="Pfam" id="PF13175">
    <property type="entry name" value="AAA_15"/>
    <property type="match status" value="1"/>
</dbReference>
<dbReference type="Gene3D" id="3.40.50.300">
    <property type="entry name" value="P-loop containing nucleotide triphosphate hydrolases"/>
    <property type="match status" value="1"/>
</dbReference>
<protein>
    <recommendedName>
        <fullName evidence="1">Endonuclease GajA/Old nuclease/RecF-like AAA domain-containing protein</fullName>
    </recommendedName>
</protein>
<reference evidence="3" key="1">
    <citation type="submission" date="2018-02" db="EMBL/GenBank/DDBJ databases">
        <authorList>
            <person name="Hausmann B."/>
        </authorList>
    </citation>
    <scope>NUCLEOTIDE SEQUENCE [LARGE SCALE GENOMIC DNA]</scope>
    <source>
        <strain evidence="3">Peat soil MAG SbF1</strain>
    </source>
</reference>
<dbReference type="Proteomes" id="UP000238916">
    <property type="component" value="Unassembled WGS sequence"/>
</dbReference>
<evidence type="ECO:0000259" key="1">
    <source>
        <dbReference type="Pfam" id="PF13175"/>
    </source>
</evidence>
<dbReference type="PANTHER" id="PTHR40396">
    <property type="entry name" value="ATPASE-LIKE PROTEIN"/>
    <property type="match status" value="1"/>
</dbReference>
<dbReference type="EMBL" id="OMOF01000053">
    <property type="protein sequence ID" value="SPF35235.1"/>
    <property type="molecule type" value="Genomic_DNA"/>
</dbReference>
<dbReference type="SUPFAM" id="SSF52540">
    <property type="entry name" value="P-loop containing nucleoside triphosphate hydrolases"/>
    <property type="match status" value="1"/>
</dbReference>
<dbReference type="PIRSF" id="PIRSF029347">
    <property type="entry name" value="RecF"/>
    <property type="match status" value="1"/>
</dbReference>
<feature type="domain" description="Endonuclease GajA/Old nuclease/RecF-like AAA" evidence="1">
    <location>
        <begin position="8"/>
        <end position="344"/>
    </location>
</feature>
<proteinExistence type="predicted"/>
<organism evidence="2 3">
    <name type="scientific">Candidatus Desulfosporosinus infrequens</name>
    <dbReference type="NCBI Taxonomy" id="2043169"/>
    <lineage>
        <taxon>Bacteria</taxon>
        <taxon>Bacillati</taxon>
        <taxon>Bacillota</taxon>
        <taxon>Clostridia</taxon>
        <taxon>Eubacteriales</taxon>
        <taxon>Desulfitobacteriaceae</taxon>
        <taxon>Desulfosporosinus</taxon>
    </lineage>
</organism>
<evidence type="ECO:0000313" key="2">
    <source>
        <dbReference type="EMBL" id="SPF35235.1"/>
    </source>
</evidence>